<dbReference type="CDD" id="cd09272">
    <property type="entry name" value="RNase_HI_RT_Ty1"/>
    <property type="match status" value="1"/>
</dbReference>
<dbReference type="AlphaFoldDB" id="A0A2J7PKB4"/>
<evidence type="ECO:0000313" key="2">
    <source>
        <dbReference type="Proteomes" id="UP000235965"/>
    </source>
</evidence>
<dbReference type="PANTHER" id="PTHR11439">
    <property type="entry name" value="GAG-POL-RELATED RETROTRANSPOSON"/>
    <property type="match status" value="1"/>
</dbReference>
<reference evidence="1 2" key="1">
    <citation type="submission" date="2017-12" db="EMBL/GenBank/DDBJ databases">
        <title>Hemimetabolous genomes reveal molecular basis of termite eusociality.</title>
        <authorList>
            <person name="Harrison M.C."/>
            <person name="Jongepier E."/>
            <person name="Robertson H.M."/>
            <person name="Arning N."/>
            <person name="Bitard-Feildel T."/>
            <person name="Chao H."/>
            <person name="Childers C.P."/>
            <person name="Dinh H."/>
            <person name="Doddapaneni H."/>
            <person name="Dugan S."/>
            <person name="Gowin J."/>
            <person name="Greiner C."/>
            <person name="Han Y."/>
            <person name="Hu H."/>
            <person name="Hughes D.S.T."/>
            <person name="Huylmans A.-K."/>
            <person name="Kemena C."/>
            <person name="Kremer L.P.M."/>
            <person name="Lee S.L."/>
            <person name="Lopez-Ezquerra A."/>
            <person name="Mallet L."/>
            <person name="Monroy-Kuhn J.M."/>
            <person name="Moser A."/>
            <person name="Murali S.C."/>
            <person name="Muzny D.M."/>
            <person name="Otani S."/>
            <person name="Piulachs M.-D."/>
            <person name="Poelchau M."/>
            <person name="Qu J."/>
            <person name="Schaub F."/>
            <person name="Wada-Katsumata A."/>
            <person name="Worley K.C."/>
            <person name="Xie Q."/>
            <person name="Ylla G."/>
            <person name="Poulsen M."/>
            <person name="Gibbs R.A."/>
            <person name="Schal C."/>
            <person name="Richards S."/>
            <person name="Belles X."/>
            <person name="Korb J."/>
            <person name="Bornberg-Bauer E."/>
        </authorList>
    </citation>
    <scope>NUCLEOTIDE SEQUENCE [LARGE SCALE GENOMIC DNA]</scope>
    <source>
        <tissue evidence="1">Whole body</tissue>
    </source>
</reference>
<dbReference type="PANTHER" id="PTHR11439:SF483">
    <property type="entry name" value="PEPTIDE SYNTHASE GLIP-LIKE, PUTATIVE (AFU_ORTHOLOGUE AFUA_3G12920)-RELATED"/>
    <property type="match status" value="1"/>
</dbReference>
<dbReference type="EMBL" id="NEVH01024940">
    <property type="protein sequence ID" value="PNF16765.1"/>
    <property type="molecule type" value="Genomic_DNA"/>
</dbReference>
<sequence length="150" mass="17360">MSFVDADWASHEDRKSVSGCAIKVYGNTVDWYTKKQSTIALSSTEAEFNALSEGLRELPWINKLLEEVGVKVKTPVIIYEDNQLCTGEWGQKRLRDMDIRYKFIRYCVEQGFIVVNYINSENQEADLFTKPLPLIRFSKLKNKIVMIEVN</sequence>
<evidence type="ECO:0008006" key="3">
    <source>
        <dbReference type="Google" id="ProtNLM"/>
    </source>
</evidence>
<proteinExistence type="predicted"/>
<dbReference type="Proteomes" id="UP000235965">
    <property type="component" value="Unassembled WGS sequence"/>
</dbReference>
<name>A0A2J7PKB4_9NEOP</name>
<dbReference type="InParanoid" id="A0A2J7PKB4"/>
<gene>
    <name evidence="1" type="ORF">B7P43_G00886</name>
</gene>
<keyword evidence="2" id="KW-1185">Reference proteome</keyword>
<comment type="caution">
    <text evidence="1">The sequence shown here is derived from an EMBL/GenBank/DDBJ whole genome shotgun (WGS) entry which is preliminary data.</text>
</comment>
<dbReference type="STRING" id="105785.A0A2J7PKB4"/>
<protein>
    <recommendedName>
        <fullName evidence="3">Reverse transcriptase Ty1/copia-type domain-containing protein</fullName>
    </recommendedName>
</protein>
<accession>A0A2J7PKB4</accession>
<evidence type="ECO:0000313" key="1">
    <source>
        <dbReference type="EMBL" id="PNF16765.1"/>
    </source>
</evidence>
<organism evidence="1 2">
    <name type="scientific">Cryptotermes secundus</name>
    <dbReference type="NCBI Taxonomy" id="105785"/>
    <lineage>
        <taxon>Eukaryota</taxon>
        <taxon>Metazoa</taxon>
        <taxon>Ecdysozoa</taxon>
        <taxon>Arthropoda</taxon>
        <taxon>Hexapoda</taxon>
        <taxon>Insecta</taxon>
        <taxon>Pterygota</taxon>
        <taxon>Neoptera</taxon>
        <taxon>Polyneoptera</taxon>
        <taxon>Dictyoptera</taxon>
        <taxon>Blattodea</taxon>
        <taxon>Blattoidea</taxon>
        <taxon>Termitoidae</taxon>
        <taxon>Kalotermitidae</taxon>
        <taxon>Cryptotermitinae</taxon>
        <taxon>Cryptotermes</taxon>
    </lineage>
</organism>
<dbReference type="OrthoDB" id="8190554at2759"/>